<protein>
    <submittedName>
        <fullName evidence="1">Uncharacterized protein</fullName>
    </submittedName>
</protein>
<accession>A0A8R1UZ53</accession>
<dbReference type="AlphaFoldDB" id="A0A2A6BQB2"/>
<dbReference type="Proteomes" id="UP000005239">
    <property type="component" value="Unassembled WGS sequence"/>
</dbReference>
<reference evidence="2" key="1">
    <citation type="journal article" date="2008" name="Nat. Genet.">
        <title>The Pristionchus pacificus genome provides a unique perspective on nematode lifestyle and parasitism.</title>
        <authorList>
            <person name="Dieterich C."/>
            <person name="Clifton S.W."/>
            <person name="Schuster L.N."/>
            <person name="Chinwalla A."/>
            <person name="Delehaunty K."/>
            <person name="Dinkelacker I."/>
            <person name="Fulton L."/>
            <person name="Fulton R."/>
            <person name="Godfrey J."/>
            <person name="Minx P."/>
            <person name="Mitreva M."/>
            <person name="Roeseler W."/>
            <person name="Tian H."/>
            <person name="Witte H."/>
            <person name="Yang S.P."/>
            <person name="Wilson R.K."/>
            <person name="Sommer R.J."/>
        </authorList>
    </citation>
    <scope>NUCLEOTIDE SEQUENCE [LARGE SCALE GENOMIC DNA]</scope>
    <source>
        <strain evidence="2">PS312</strain>
    </source>
</reference>
<keyword evidence="2" id="KW-1185">Reference proteome</keyword>
<dbReference type="EnsemblMetazoa" id="PPA44354.1">
    <property type="protein sequence ID" value="PPA44354.1"/>
    <property type="gene ID" value="WBGene00282723"/>
</dbReference>
<name>A0A2A6BQB2_PRIPA</name>
<gene>
    <name evidence="1" type="primary">WBGene00282723</name>
</gene>
<reference evidence="1" key="2">
    <citation type="submission" date="2022-06" db="UniProtKB">
        <authorList>
            <consortium name="EnsemblMetazoa"/>
        </authorList>
    </citation>
    <scope>IDENTIFICATION</scope>
    <source>
        <strain evidence="1">PS312</strain>
    </source>
</reference>
<accession>A0A2A6BQB2</accession>
<evidence type="ECO:0000313" key="2">
    <source>
        <dbReference type="Proteomes" id="UP000005239"/>
    </source>
</evidence>
<evidence type="ECO:0000313" key="1">
    <source>
        <dbReference type="EnsemblMetazoa" id="PPA44354.1"/>
    </source>
</evidence>
<organism evidence="1 2">
    <name type="scientific">Pristionchus pacificus</name>
    <name type="common">Parasitic nematode worm</name>
    <dbReference type="NCBI Taxonomy" id="54126"/>
    <lineage>
        <taxon>Eukaryota</taxon>
        <taxon>Metazoa</taxon>
        <taxon>Ecdysozoa</taxon>
        <taxon>Nematoda</taxon>
        <taxon>Chromadorea</taxon>
        <taxon>Rhabditida</taxon>
        <taxon>Rhabditina</taxon>
        <taxon>Diplogasteromorpha</taxon>
        <taxon>Diplogasteroidea</taxon>
        <taxon>Neodiplogasteridae</taxon>
        <taxon>Pristionchus</taxon>
    </lineage>
</organism>
<proteinExistence type="predicted"/>
<sequence>MLGRCRFRSLIDTMSRCITDKYLTIASSSRKEKMKCTMYRLVNNDDVVALPESCCGNAVEKKKRTFVIILTNRSESL</sequence>